<evidence type="ECO:0000256" key="1">
    <source>
        <dbReference type="SAM" id="MobiDB-lite"/>
    </source>
</evidence>
<protein>
    <submittedName>
        <fullName evidence="3">Lipase (Class 2)</fullName>
    </submittedName>
</protein>
<sequence length="315" mass="32228">MACRVRSSLAAATVASAIALGSGVAHANPDPAAPVPSAPLPGAATDLPGADDPSCVPGPEHPNPVVLVHGTWSNAQATWSTLAPKLQEQGYCVFALNYGQPALLEPDNLLRMWGGADIRDSAKQLATFVDAVRERTGAAKVDIVGHSQGGTLARQYLKFEGGADLLDPTRNKVDKLVTLGATNHGTTYDEKQLLGKIAELVGFPVQDAAAVAVGPSAVQQMVGSPFLEVLNAGGDTMPGITYTVVASHDDTVSTPPENTFLTPGPGATVSNKWVQDTCPGASVGHMGLTAEPAAVALVRNGLDPSDAIDTAVACS</sequence>
<proteinExistence type="predicted"/>
<dbReference type="GeneID" id="85487594"/>
<dbReference type="OrthoDB" id="8871309at2"/>
<reference evidence="3 4" key="1">
    <citation type="submission" date="2016-10" db="EMBL/GenBank/DDBJ databases">
        <authorList>
            <person name="de Groot N.N."/>
        </authorList>
    </citation>
    <scope>NUCLEOTIDE SEQUENCE [LARGE SCALE GENOMIC DNA]</scope>
    <source>
        <strain evidence="3 4">DSM 44908</strain>
    </source>
</reference>
<dbReference type="Gene3D" id="3.40.50.1820">
    <property type="entry name" value="alpha/beta hydrolase"/>
    <property type="match status" value="1"/>
</dbReference>
<gene>
    <name evidence="3" type="ORF">SAMN05444374_12053</name>
</gene>
<dbReference type="EMBL" id="FOJN01000020">
    <property type="protein sequence ID" value="SFA62019.1"/>
    <property type="molecule type" value="Genomic_DNA"/>
</dbReference>
<dbReference type="PANTHER" id="PTHR32015">
    <property type="entry name" value="FASTING INDUCED LIPASE"/>
    <property type="match status" value="1"/>
</dbReference>
<organism evidence="3 4">
    <name type="scientific">Rhodococcoides kroppenstedtii</name>
    <dbReference type="NCBI Taxonomy" id="293050"/>
    <lineage>
        <taxon>Bacteria</taxon>
        <taxon>Bacillati</taxon>
        <taxon>Actinomycetota</taxon>
        <taxon>Actinomycetes</taxon>
        <taxon>Mycobacteriales</taxon>
        <taxon>Nocardiaceae</taxon>
        <taxon>Rhodococcoides</taxon>
    </lineage>
</organism>
<dbReference type="Pfam" id="PF01674">
    <property type="entry name" value="Lipase_2"/>
    <property type="match status" value="1"/>
</dbReference>
<dbReference type="GO" id="GO:0016042">
    <property type="term" value="P:lipid catabolic process"/>
    <property type="evidence" value="ECO:0007669"/>
    <property type="project" value="InterPro"/>
</dbReference>
<accession>A0A1I0UD72</accession>
<evidence type="ECO:0000313" key="3">
    <source>
        <dbReference type="EMBL" id="SFA62019.1"/>
    </source>
</evidence>
<dbReference type="AlphaFoldDB" id="A0A1I0UD72"/>
<dbReference type="PANTHER" id="PTHR32015:SF1">
    <property type="entry name" value="LIPASE"/>
    <property type="match status" value="1"/>
</dbReference>
<dbReference type="RefSeq" id="WP_068365779.1">
    <property type="nucleotide sequence ID" value="NZ_FOJN01000020.1"/>
</dbReference>
<feature type="signal peptide" evidence="2">
    <location>
        <begin position="1"/>
        <end position="27"/>
    </location>
</feature>
<feature type="chain" id="PRO_5010242218" evidence="2">
    <location>
        <begin position="28"/>
        <end position="315"/>
    </location>
</feature>
<dbReference type="SUPFAM" id="SSF53474">
    <property type="entry name" value="alpha/beta-Hydrolases"/>
    <property type="match status" value="1"/>
</dbReference>
<dbReference type="InterPro" id="IPR029058">
    <property type="entry name" value="AB_hydrolase_fold"/>
</dbReference>
<dbReference type="InterPro" id="IPR002918">
    <property type="entry name" value="Lipase_EstA/Esterase_EstB"/>
</dbReference>
<evidence type="ECO:0000313" key="4">
    <source>
        <dbReference type="Proteomes" id="UP000182054"/>
    </source>
</evidence>
<evidence type="ECO:0000256" key="2">
    <source>
        <dbReference type="SAM" id="SignalP"/>
    </source>
</evidence>
<dbReference type="Proteomes" id="UP000182054">
    <property type="component" value="Unassembled WGS sequence"/>
</dbReference>
<keyword evidence="2" id="KW-0732">Signal</keyword>
<feature type="region of interest" description="Disordered" evidence="1">
    <location>
        <begin position="31"/>
        <end position="52"/>
    </location>
</feature>
<dbReference type="GO" id="GO:0016298">
    <property type="term" value="F:lipase activity"/>
    <property type="evidence" value="ECO:0007669"/>
    <property type="project" value="TreeGrafter"/>
</dbReference>
<name>A0A1I0UD72_9NOCA</name>